<evidence type="ECO:0000256" key="6">
    <source>
        <dbReference type="ARBA" id="ARBA00022801"/>
    </source>
</evidence>
<keyword evidence="4" id="KW-0645">Protease</keyword>
<feature type="compositionally biased region" description="Basic and acidic residues" evidence="8">
    <location>
        <begin position="471"/>
        <end position="486"/>
    </location>
</feature>
<feature type="compositionally biased region" description="Basic and acidic residues" evidence="8">
    <location>
        <begin position="423"/>
        <end position="434"/>
    </location>
</feature>
<name>A0A7I8VNX7_9ANNE</name>
<evidence type="ECO:0000256" key="5">
    <source>
        <dbReference type="ARBA" id="ARBA00022786"/>
    </source>
</evidence>
<keyword evidence="7" id="KW-0788">Thiol protease</keyword>
<dbReference type="InterPro" id="IPR038765">
    <property type="entry name" value="Papain-like_cys_pep_sf"/>
</dbReference>
<feature type="domain" description="USP" evidence="9">
    <location>
        <begin position="515"/>
        <end position="893"/>
    </location>
</feature>
<dbReference type="InterPro" id="IPR018200">
    <property type="entry name" value="USP_CS"/>
</dbReference>
<feature type="compositionally biased region" description="Polar residues" evidence="8">
    <location>
        <begin position="202"/>
        <end position="220"/>
    </location>
</feature>
<dbReference type="EMBL" id="CAJFCJ010000007">
    <property type="protein sequence ID" value="CAD5118000.1"/>
    <property type="molecule type" value="Genomic_DNA"/>
</dbReference>
<dbReference type="AlphaFoldDB" id="A0A7I8VNX7"/>
<dbReference type="GO" id="GO:0030330">
    <property type="term" value="P:DNA damage response, signal transduction by p53 class mediator"/>
    <property type="evidence" value="ECO:0007669"/>
    <property type="project" value="TreeGrafter"/>
</dbReference>
<proteinExistence type="inferred from homology"/>
<evidence type="ECO:0000256" key="1">
    <source>
        <dbReference type="ARBA" id="ARBA00000707"/>
    </source>
</evidence>
<evidence type="ECO:0000256" key="2">
    <source>
        <dbReference type="ARBA" id="ARBA00005427"/>
    </source>
</evidence>
<dbReference type="Pfam" id="PF00443">
    <property type="entry name" value="UCH"/>
    <property type="match status" value="1"/>
</dbReference>
<keyword evidence="11" id="KW-1185">Reference proteome</keyword>
<keyword evidence="5" id="KW-0833">Ubl conjugation pathway</keyword>
<dbReference type="InterPro" id="IPR028889">
    <property type="entry name" value="USP"/>
</dbReference>
<dbReference type="InterPro" id="IPR001394">
    <property type="entry name" value="Peptidase_C19_UCH"/>
</dbReference>
<feature type="region of interest" description="Disordered" evidence="8">
    <location>
        <begin position="461"/>
        <end position="486"/>
    </location>
</feature>
<evidence type="ECO:0000313" key="11">
    <source>
        <dbReference type="Proteomes" id="UP000549394"/>
    </source>
</evidence>
<gene>
    <name evidence="10" type="ORF">DGYR_LOCUS6453</name>
</gene>
<evidence type="ECO:0000256" key="7">
    <source>
        <dbReference type="ARBA" id="ARBA00022807"/>
    </source>
</evidence>
<dbReference type="PROSITE" id="PS00973">
    <property type="entry name" value="USP_2"/>
    <property type="match status" value="1"/>
</dbReference>
<keyword evidence="6" id="KW-0378">Hydrolase</keyword>
<dbReference type="GO" id="GO:0004843">
    <property type="term" value="F:cysteine-type deubiquitinase activity"/>
    <property type="evidence" value="ECO:0007669"/>
    <property type="project" value="UniProtKB-EC"/>
</dbReference>
<protein>
    <recommendedName>
        <fullName evidence="3">ubiquitinyl hydrolase 1</fullName>
        <ecNumber evidence="3">3.4.19.12</ecNumber>
    </recommendedName>
</protein>
<dbReference type="PANTHER" id="PTHR24006">
    <property type="entry name" value="UBIQUITIN CARBOXYL-TERMINAL HYDROLASE"/>
    <property type="match status" value="1"/>
</dbReference>
<feature type="compositionally biased region" description="Low complexity" evidence="8">
    <location>
        <begin position="185"/>
        <end position="194"/>
    </location>
</feature>
<feature type="region of interest" description="Disordered" evidence="8">
    <location>
        <begin position="400"/>
        <end position="444"/>
    </location>
</feature>
<dbReference type="InterPro" id="IPR050164">
    <property type="entry name" value="Peptidase_C19"/>
</dbReference>
<dbReference type="GO" id="GO:0005634">
    <property type="term" value="C:nucleus"/>
    <property type="evidence" value="ECO:0007669"/>
    <property type="project" value="TreeGrafter"/>
</dbReference>
<dbReference type="Gene3D" id="3.90.70.10">
    <property type="entry name" value="Cysteine proteinases"/>
    <property type="match status" value="1"/>
</dbReference>
<evidence type="ECO:0000259" key="9">
    <source>
        <dbReference type="PROSITE" id="PS50235"/>
    </source>
</evidence>
<dbReference type="FunFam" id="3.90.70.10:FF:000092">
    <property type="entry name" value="Ubiquitin carboxyl-terminal hydrolase"/>
    <property type="match status" value="1"/>
</dbReference>
<accession>A0A7I8VNX7</accession>
<evidence type="ECO:0000256" key="3">
    <source>
        <dbReference type="ARBA" id="ARBA00012759"/>
    </source>
</evidence>
<dbReference type="PROSITE" id="PS50235">
    <property type="entry name" value="USP_3"/>
    <property type="match status" value="1"/>
</dbReference>
<dbReference type="SUPFAM" id="SSF54001">
    <property type="entry name" value="Cysteine proteinases"/>
    <property type="match status" value="1"/>
</dbReference>
<dbReference type="OrthoDB" id="429671at2759"/>
<comment type="caution">
    <text evidence="10">The sequence shown here is derived from an EMBL/GenBank/DDBJ whole genome shotgun (WGS) entry which is preliminary data.</text>
</comment>
<dbReference type="PANTHER" id="PTHR24006:SF687">
    <property type="entry name" value="UBIQUITIN CARBOXYL-TERMINAL HYDROLASE 10"/>
    <property type="match status" value="1"/>
</dbReference>
<dbReference type="EC" id="3.4.19.12" evidence="3"/>
<evidence type="ECO:0000256" key="4">
    <source>
        <dbReference type="ARBA" id="ARBA00022670"/>
    </source>
</evidence>
<dbReference type="GO" id="GO:0016579">
    <property type="term" value="P:protein deubiquitination"/>
    <property type="evidence" value="ECO:0007669"/>
    <property type="project" value="InterPro"/>
</dbReference>
<evidence type="ECO:0000256" key="8">
    <source>
        <dbReference type="SAM" id="MobiDB-lite"/>
    </source>
</evidence>
<feature type="region of interest" description="Disordered" evidence="8">
    <location>
        <begin position="174"/>
        <end position="220"/>
    </location>
</feature>
<dbReference type="Proteomes" id="UP000549394">
    <property type="component" value="Unassembled WGS sequence"/>
</dbReference>
<evidence type="ECO:0000313" key="10">
    <source>
        <dbReference type="EMBL" id="CAD5118000.1"/>
    </source>
</evidence>
<reference evidence="10 11" key="1">
    <citation type="submission" date="2020-08" db="EMBL/GenBank/DDBJ databases">
        <authorList>
            <person name="Hejnol A."/>
        </authorList>
    </citation>
    <scope>NUCLEOTIDE SEQUENCE [LARGE SCALE GENOMIC DNA]</scope>
</reference>
<organism evidence="10 11">
    <name type="scientific">Dimorphilus gyrociliatus</name>
    <dbReference type="NCBI Taxonomy" id="2664684"/>
    <lineage>
        <taxon>Eukaryota</taxon>
        <taxon>Metazoa</taxon>
        <taxon>Spiralia</taxon>
        <taxon>Lophotrochozoa</taxon>
        <taxon>Annelida</taxon>
        <taxon>Polychaeta</taxon>
        <taxon>Polychaeta incertae sedis</taxon>
        <taxon>Dinophilidae</taxon>
        <taxon>Dimorphilus</taxon>
    </lineage>
</organism>
<dbReference type="GO" id="GO:0010506">
    <property type="term" value="P:regulation of autophagy"/>
    <property type="evidence" value="ECO:0007669"/>
    <property type="project" value="TreeGrafter"/>
</dbReference>
<dbReference type="GO" id="GO:0005829">
    <property type="term" value="C:cytosol"/>
    <property type="evidence" value="ECO:0007669"/>
    <property type="project" value="TreeGrafter"/>
</dbReference>
<dbReference type="GO" id="GO:0006508">
    <property type="term" value="P:proteolysis"/>
    <property type="evidence" value="ECO:0007669"/>
    <property type="project" value="UniProtKB-KW"/>
</dbReference>
<comment type="catalytic activity">
    <reaction evidence="1">
        <text>Thiol-dependent hydrolysis of ester, thioester, amide, peptide and isopeptide bonds formed by the C-terminal Gly of ubiquitin (a 76-residue protein attached to proteins as an intracellular targeting signal).</text>
        <dbReference type="EC" id="3.4.19.12"/>
    </reaction>
</comment>
<sequence>MEGEDKLSLSFLDVDGLNDDEKDELSGILRGKGAMEMTSIPVTSSEQHNELFEEKIDNSLVEDEYKGHGERAHLDRDCDSGMNVDDSLVSGHAFPDLQEPFPAPYFPNNMPPYIPCYPVSDGQSPDSWHQPVFMPYYGVGTFLHHSQPPLLVPQHYPHPYHLPLPAGLPLGFDPHRPPPNFIDPQQQGHTFQQQHVKRQHHAQSCDSASYKSSTDSTGTPPMQYYYEDNNTDPMSIKEFRKKSNDKKSKIVTVLNNAVNADQPATLNASDESTIEANVSADKNCSSPVNAAEENCKVQEINEVIIPAKENGETENLIQKSDPCDACNHQTMSEKNSSNETEMELKFGDLEPELRLLVKTNNNNNAKEGASPKSTLITNVDAASISNCVNEEAEIENNISQELTSTKPSSPDHPAVKAESVADEDARLRPVKDTDFPCIPGTKPAVKESTSKSWAGLFKRNRGLQKPNNIDGTDRPKENSFEKDDFSPEQRERLVQVADTLLAYKHSYQPYPLRMRGLCNKSNWCYVNATLQALLSCSAFVRLLKNIPSSGPTGSVSPTPIADSLIDFLGYFESFSSPAVLVENKIKLKNPRATPQDLNLGVKFEPESIYEMLRDCESQQIFKDGRQEDAEEFLSFVLNKLHDEFLAAMKLRKKPVENGLAKEVTETEDATDNNNWEQVMPKNKSIITRHATVEQSPIMDLFGGVIRSAVRKSGEKDSATLQPFFTLQLDIQPENVNSVRDALEHLASKEVLTDVTSGKTNQQVEATRRTTLEHLPPILILHLKAFVYQKNGGSVKVCKNVDFDCTLEISKELLSSTVRQKYQSANSRRYNLFAVIGHHGEQTQGGHYSADVYHKGLNCWLKADDEVIRSQPKGNVFKQHQGSRIPYILYYERIDAFS</sequence>
<comment type="similarity">
    <text evidence="2">Belongs to the peptidase C19 family. USP10 subfamily.</text>
</comment>
<dbReference type="CDD" id="cd02257">
    <property type="entry name" value="Peptidase_C19"/>
    <property type="match status" value="1"/>
</dbReference>